<sequence length="119" mass="13072">MNQAVERALSDRHNLCVSAYEVMDVMWRERGWIRSGELSSRSSRSQPQVSRLLTQMVDAGYAARKPSPGDGRGSLVQLTPSGRALFREASATVEDVLARLAVDDVDARALMRPTVPQTG</sequence>
<dbReference type="SMART" id="SM00347">
    <property type="entry name" value="HTH_MARR"/>
    <property type="match status" value="1"/>
</dbReference>
<feature type="domain" description="HTH marR-type" evidence="1">
    <location>
        <begin position="1"/>
        <end position="119"/>
    </location>
</feature>
<keyword evidence="3" id="KW-1185">Reference proteome</keyword>
<evidence type="ECO:0000313" key="3">
    <source>
        <dbReference type="Proteomes" id="UP000317881"/>
    </source>
</evidence>
<protein>
    <recommendedName>
        <fullName evidence="1">HTH marR-type domain-containing protein</fullName>
    </recommendedName>
</protein>
<dbReference type="PANTHER" id="PTHR33164:SF43">
    <property type="entry name" value="HTH-TYPE TRANSCRIPTIONAL REPRESSOR YETL"/>
    <property type="match status" value="1"/>
</dbReference>
<dbReference type="GO" id="GO:0003700">
    <property type="term" value="F:DNA-binding transcription factor activity"/>
    <property type="evidence" value="ECO:0007669"/>
    <property type="project" value="InterPro"/>
</dbReference>
<evidence type="ECO:0000313" key="2">
    <source>
        <dbReference type="EMBL" id="GEC05844.1"/>
    </source>
</evidence>
<dbReference type="GO" id="GO:0006950">
    <property type="term" value="P:response to stress"/>
    <property type="evidence" value="ECO:0007669"/>
    <property type="project" value="TreeGrafter"/>
</dbReference>
<dbReference type="OrthoDB" id="4311144at2"/>
<dbReference type="InterPro" id="IPR000835">
    <property type="entry name" value="HTH_MarR-typ"/>
</dbReference>
<dbReference type="InterPro" id="IPR039422">
    <property type="entry name" value="MarR/SlyA-like"/>
</dbReference>
<accession>A0A4Y3VG14</accession>
<comment type="caution">
    <text evidence="2">The sequence shown here is derived from an EMBL/GenBank/DDBJ whole genome shotgun (WGS) entry which is preliminary data.</text>
</comment>
<dbReference type="InterPro" id="IPR036390">
    <property type="entry name" value="WH_DNA-bd_sf"/>
</dbReference>
<dbReference type="PROSITE" id="PS50995">
    <property type="entry name" value="HTH_MARR_2"/>
    <property type="match status" value="1"/>
</dbReference>
<evidence type="ECO:0000259" key="1">
    <source>
        <dbReference type="PROSITE" id="PS50995"/>
    </source>
</evidence>
<name>A0A4Y3VG14_9ACTN</name>
<organism evidence="2 3">
    <name type="scientific">Streptomyces spinoverrucosus</name>
    <dbReference type="NCBI Taxonomy" id="284043"/>
    <lineage>
        <taxon>Bacteria</taxon>
        <taxon>Bacillati</taxon>
        <taxon>Actinomycetota</taxon>
        <taxon>Actinomycetes</taxon>
        <taxon>Kitasatosporales</taxon>
        <taxon>Streptomycetaceae</taxon>
        <taxon>Streptomyces</taxon>
    </lineage>
</organism>
<dbReference type="EMBL" id="BJND01000023">
    <property type="protein sequence ID" value="GEC05844.1"/>
    <property type="molecule type" value="Genomic_DNA"/>
</dbReference>
<dbReference type="SUPFAM" id="SSF46785">
    <property type="entry name" value="Winged helix' DNA-binding domain"/>
    <property type="match status" value="1"/>
</dbReference>
<dbReference type="AlphaFoldDB" id="A0A4Y3VG14"/>
<reference evidence="2 3" key="1">
    <citation type="submission" date="2019-06" db="EMBL/GenBank/DDBJ databases">
        <title>Whole genome shotgun sequence of Streptomyces spinoverrucosus NBRC 14228.</title>
        <authorList>
            <person name="Hosoyama A."/>
            <person name="Uohara A."/>
            <person name="Ohji S."/>
            <person name="Ichikawa N."/>
        </authorList>
    </citation>
    <scope>NUCLEOTIDE SEQUENCE [LARGE SCALE GENOMIC DNA]</scope>
    <source>
        <strain evidence="2 3">NBRC 14228</strain>
    </source>
</reference>
<dbReference type="Proteomes" id="UP000317881">
    <property type="component" value="Unassembled WGS sequence"/>
</dbReference>
<dbReference type="InterPro" id="IPR036388">
    <property type="entry name" value="WH-like_DNA-bd_sf"/>
</dbReference>
<gene>
    <name evidence="2" type="ORF">SSP24_34990</name>
</gene>
<dbReference type="Gene3D" id="1.10.10.10">
    <property type="entry name" value="Winged helix-like DNA-binding domain superfamily/Winged helix DNA-binding domain"/>
    <property type="match status" value="1"/>
</dbReference>
<dbReference type="PANTHER" id="PTHR33164">
    <property type="entry name" value="TRANSCRIPTIONAL REGULATOR, MARR FAMILY"/>
    <property type="match status" value="1"/>
</dbReference>
<dbReference type="RefSeq" id="WP_141310464.1">
    <property type="nucleotide sequence ID" value="NZ_BJND01000023.1"/>
</dbReference>
<dbReference type="Pfam" id="PF12802">
    <property type="entry name" value="MarR_2"/>
    <property type="match status" value="1"/>
</dbReference>
<proteinExistence type="predicted"/>